<dbReference type="PROSITE" id="PS50830">
    <property type="entry name" value="TNASE_3"/>
    <property type="match status" value="1"/>
</dbReference>
<protein>
    <submittedName>
        <fullName evidence="6">Endonuclease YncB(Thermonuclease family)</fullName>
    </submittedName>
</protein>
<dbReference type="InterPro" id="IPR035437">
    <property type="entry name" value="SNase_OB-fold_sf"/>
</dbReference>
<dbReference type="GO" id="GO:0004519">
    <property type="term" value="F:endonuclease activity"/>
    <property type="evidence" value="ECO:0007669"/>
    <property type="project" value="UniProtKB-KW"/>
</dbReference>
<evidence type="ECO:0000256" key="2">
    <source>
        <dbReference type="ARBA" id="ARBA00022759"/>
    </source>
</evidence>
<keyword evidence="2 6" id="KW-0255">Endonuclease</keyword>
<accession>A0A4R3JEW2</accession>
<keyword evidence="3" id="KW-0378">Hydrolase</keyword>
<dbReference type="InterPro" id="IPR016071">
    <property type="entry name" value="Staphylococal_nuclease_OB-fold"/>
</dbReference>
<evidence type="ECO:0000256" key="4">
    <source>
        <dbReference type="SAM" id="SignalP"/>
    </source>
</evidence>
<dbReference type="SMART" id="SM00318">
    <property type="entry name" value="SNc"/>
    <property type="match status" value="1"/>
</dbReference>
<evidence type="ECO:0000256" key="1">
    <source>
        <dbReference type="ARBA" id="ARBA00022722"/>
    </source>
</evidence>
<feature type="signal peptide" evidence="4">
    <location>
        <begin position="1"/>
        <end position="29"/>
    </location>
</feature>
<dbReference type="PANTHER" id="PTHR12302:SF3">
    <property type="entry name" value="SERINE_THREONINE-PROTEIN KINASE 31"/>
    <property type="match status" value="1"/>
</dbReference>
<dbReference type="Pfam" id="PF00565">
    <property type="entry name" value="SNase"/>
    <property type="match status" value="1"/>
</dbReference>
<keyword evidence="4" id="KW-0732">Signal</keyword>
<organism evidence="6 7">
    <name type="scientific">Varunaivibrio sulfuroxidans</name>
    <dbReference type="NCBI Taxonomy" id="1773489"/>
    <lineage>
        <taxon>Bacteria</taxon>
        <taxon>Pseudomonadati</taxon>
        <taxon>Pseudomonadota</taxon>
        <taxon>Alphaproteobacteria</taxon>
        <taxon>Rhodospirillales</taxon>
        <taxon>Magnetovibrionaceae</taxon>
        <taxon>Varunaivibrio</taxon>
    </lineage>
</organism>
<evidence type="ECO:0000256" key="3">
    <source>
        <dbReference type="ARBA" id="ARBA00022801"/>
    </source>
</evidence>
<dbReference type="PANTHER" id="PTHR12302">
    <property type="entry name" value="EBNA2 BINDING PROTEIN P100"/>
    <property type="match status" value="1"/>
</dbReference>
<dbReference type="Proteomes" id="UP000295304">
    <property type="component" value="Unassembled WGS sequence"/>
</dbReference>
<gene>
    <name evidence="6" type="ORF">EDD55_103289</name>
</gene>
<name>A0A4R3JEW2_9PROT</name>
<reference evidence="6 7" key="1">
    <citation type="submission" date="2019-03" db="EMBL/GenBank/DDBJ databases">
        <title>Genomic Encyclopedia of Type Strains, Phase IV (KMG-IV): sequencing the most valuable type-strain genomes for metagenomic binning, comparative biology and taxonomic classification.</title>
        <authorList>
            <person name="Goeker M."/>
        </authorList>
    </citation>
    <scope>NUCLEOTIDE SEQUENCE [LARGE SCALE GENOMIC DNA]</scope>
    <source>
        <strain evidence="6 7">DSM 101688</strain>
    </source>
</reference>
<evidence type="ECO:0000313" key="7">
    <source>
        <dbReference type="Proteomes" id="UP000295304"/>
    </source>
</evidence>
<comment type="caution">
    <text evidence="6">The sequence shown here is derived from an EMBL/GenBank/DDBJ whole genome shotgun (WGS) entry which is preliminary data.</text>
</comment>
<dbReference type="Gene3D" id="2.40.50.90">
    <property type="match status" value="1"/>
</dbReference>
<dbReference type="GO" id="GO:0016787">
    <property type="term" value="F:hydrolase activity"/>
    <property type="evidence" value="ECO:0007669"/>
    <property type="project" value="UniProtKB-KW"/>
</dbReference>
<dbReference type="AlphaFoldDB" id="A0A4R3JEW2"/>
<feature type="chain" id="PRO_5020321129" evidence="4">
    <location>
        <begin position="30"/>
        <end position="301"/>
    </location>
</feature>
<evidence type="ECO:0000259" key="5">
    <source>
        <dbReference type="PROSITE" id="PS50830"/>
    </source>
</evidence>
<sequence>MARWLRKGVFPAAIVAAQLFLLTRNAAWAGDGFLPRGLTAGHGGRVVAVVDGDTLRLDDGRTVRLAGIQAPQLPGVRDGGPRGRARAPRGDVAPWPLADAAKKALAALAQGKFFALYFAGRRRDRYGHLLAQVVGRDGVWLQGRMLALGLARVYPFADNRTVTKTLYARERVARAARRGIWAQAFYAPRRPDTAQADIGSFQVVEGRVRAVAVVRGTAYLNFGVNWRNDFTVKIPKKALKKYHDVHGDPLTLKDRTVRVRGWIGSENGPMIVLTHPEALEVVGVGPHEETKANKKETDKGR</sequence>
<proteinExistence type="predicted"/>
<dbReference type="EMBL" id="SLZW01000003">
    <property type="protein sequence ID" value="TCS63666.1"/>
    <property type="molecule type" value="Genomic_DNA"/>
</dbReference>
<feature type="domain" description="TNase-like" evidence="5">
    <location>
        <begin position="40"/>
        <end position="183"/>
    </location>
</feature>
<keyword evidence="7" id="KW-1185">Reference proteome</keyword>
<keyword evidence="1" id="KW-0540">Nuclease</keyword>
<evidence type="ECO:0000313" key="6">
    <source>
        <dbReference type="EMBL" id="TCS63666.1"/>
    </source>
</evidence>
<dbReference type="SUPFAM" id="SSF50199">
    <property type="entry name" value="Staphylococcal nuclease"/>
    <property type="match status" value="1"/>
</dbReference>